<dbReference type="EMBL" id="HBGW01079095">
    <property type="protein sequence ID" value="CAD9631331.1"/>
    <property type="molecule type" value="Transcribed_RNA"/>
</dbReference>
<sequence length="152" mass="16376">MAGVVLWAAATVVKEDFERWVNKRWPQEQDAALVPAFVTAPELRVCEEDLPAMVVSLFAEAAGPGEMLVTGRSLGGTVVATFTVQIDSDEILPFIAQFKAAVRDGSNSRAVFVLPNATILDHHRTIRFISEGERLGSLFGLPEDKGGCPAPP</sequence>
<proteinExistence type="predicted"/>
<protein>
    <submittedName>
        <fullName evidence="1">Uncharacterized protein</fullName>
    </submittedName>
</protein>
<name>A0A7S2Q317_9DINO</name>
<dbReference type="AlphaFoldDB" id="A0A7S2Q317"/>
<gene>
    <name evidence="1" type="ORF">BRAN1462_LOCUS50250</name>
</gene>
<accession>A0A7S2Q317</accession>
<reference evidence="1" key="1">
    <citation type="submission" date="2021-01" db="EMBL/GenBank/DDBJ databases">
        <authorList>
            <person name="Corre E."/>
            <person name="Pelletier E."/>
            <person name="Niang G."/>
            <person name="Scheremetjew M."/>
            <person name="Finn R."/>
            <person name="Kale V."/>
            <person name="Holt S."/>
            <person name="Cochrane G."/>
            <person name="Meng A."/>
            <person name="Brown T."/>
            <person name="Cohen L."/>
        </authorList>
    </citation>
    <scope>NUCLEOTIDE SEQUENCE</scope>
    <source>
        <strain evidence="1">RCC3387</strain>
    </source>
</reference>
<evidence type="ECO:0000313" key="1">
    <source>
        <dbReference type="EMBL" id="CAD9631331.1"/>
    </source>
</evidence>
<organism evidence="1">
    <name type="scientific">Zooxanthella nutricula</name>
    <dbReference type="NCBI Taxonomy" id="1333877"/>
    <lineage>
        <taxon>Eukaryota</taxon>
        <taxon>Sar</taxon>
        <taxon>Alveolata</taxon>
        <taxon>Dinophyceae</taxon>
        <taxon>Peridiniales</taxon>
        <taxon>Peridiniales incertae sedis</taxon>
        <taxon>Zooxanthella</taxon>
    </lineage>
</organism>